<reference evidence="2" key="2">
    <citation type="submission" date="2015-01" db="EMBL/GenBank/DDBJ databases">
        <title>Evolutionary Origins and Diversification of the Mycorrhizal Mutualists.</title>
        <authorList>
            <consortium name="DOE Joint Genome Institute"/>
            <consortium name="Mycorrhizal Genomics Consortium"/>
            <person name="Kohler A."/>
            <person name="Kuo A."/>
            <person name="Nagy L.G."/>
            <person name="Floudas D."/>
            <person name="Copeland A."/>
            <person name="Barry K.W."/>
            <person name="Cichocki N."/>
            <person name="Veneault-Fourrey C."/>
            <person name="LaButti K."/>
            <person name="Lindquist E.A."/>
            <person name="Lipzen A."/>
            <person name="Lundell T."/>
            <person name="Morin E."/>
            <person name="Murat C."/>
            <person name="Riley R."/>
            <person name="Ohm R."/>
            <person name="Sun H."/>
            <person name="Tunlid A."/>
            <person name="Henrissat B."/>
            <person name="Grigoriev I.V."/>
            <person name="Hibbett D.S."/>
            <person name="Martin F."/>
        </authorList>
    </citation>
    <scope>NUCLEOTIDE SEQUENCE [LARGE SCALE GENOMIC DNA]</scope>
    <source>
        <strain evidence="2">UH-Slu-Lm8-n1</strain>
    </source>
</reference>
<evidence type="ECO:0000313" key="2">
    <source>
        <dbReference type="Proteomes" id="UP000054485"/>
    </source>
</evidence>
<dbReference type="Proteomes" id="UP000054485">
    <property type="component" value="Unassembled WGS sequence"/>
</dbReference>
<dbReference type="OrthoDB" id="10602997at2759"/>
<sequence>MEKNMRIVKLFGLPPIEGTSNDNRGPKVVNSCMEGTILACAQGLKVMNVNSYTFCRK</sequence>
<reference evidence="1 2" key="1">
    <citation type="submission" date="2014-04" db="EMBL/GenBank/DDBJ databases">
        <authorList>
            <consortium name="DOE Joint Genome Institute"/>
            <person name="Kuo A."/>
            <person name="Ruytinx J."/>
            <person name="Rineau F."/>
            <person name="Colpaert J."/>
            <person name="Kohler A."/>
            <person name="Nagy L.G."/>
            <person name="Floudas D."/>
            <person name="Copeland A."/>
            <person name="Barry K.W."/>
            <person name="Cichocki N."/>
            <person name="Veneault-Fourrey C."/>
            <person name="LaButti K."/>
            <person name="Lindquist E.A."/>
            <person name="Lipzen A."/>
            <person name="Lundell T."/>
            <person name="Morin E."/>
            <person name="Murat C."/>
            <person name="Sun H."/>
            <person name="Tunlid A."/>
            <person name="Henrissat B."/>
            <person name="Grigoriev I.V."/>
            <person name="Hibbett D.S."/>
            <person name="Martin F."/>
            <person name="Nordberg H.P."/>
            <person name="Cantor M.N."/>
            <person name="Hua S.X."/>
        </authorList>
    </citation>
    <scope>NUCLEOTIDE SEQUENCE [LARGE SCALE GENOMIC DNA]</scope>
    <source>
        <strain evidence="1 2">UH-Slu-Lm8-n1</strain>
    </source>
</reference>
<dbReference type="HOGENOM" id="CLU_2997997_0_0_1"/>
<evidence type="ECO:0000313" key="1">
    <source>
        <dbReference type="EMBL" id="KIK47566.1"/>
    </source>
</evidence>
<gene>
    <name evidence="1" type="ORF">CY34DRAFT_799304</name>
</gene>
<protein>
    <submittedName>
        <fullName evidence="1">Unplaced genomic scaffold CY34scaffold_15, whole genome shotgun sequence</fullName>
    </submittedName>
</protein>
<name>A0A0D0B0V4_9AGAM</name>
<dbReference type="InParanoid" id="A0A0D0B0V4"/>
<accession>A0A0D0B0V4</accession>
<dbReference type="EMBL" id="KN835146">
    <property type="protein sequence ID" value="KIK47566.1"/>
    <property type="molecule type" value="Genomic_DNA"/>
</dbReference>
<dbReference type="AlphaFoldDB" id="A0A0D0B0V4"/>
<organism evidence="1 2">
    <name type="scientific">Suillus luteus UH-Slu-Lm8-n1</name>
    <dbReference type="NCBI Taxonomy" id="930992"/>
    <lineage>
        <taxon>Eukaryota</taxon>
        <taxon>Fungi</taxon>
        <taxon>Dikarya</taxon>
        <taxon>Basidiomycota</taxon>
        <taxon>Agaricomycotina</taxon>
        <taxon>Agaricomycetes</taxon>
        <taxon>Agaricomycetidae</taxon>
        <taxon>Boletales</taxon>
        <taxon>Suillineae</taxon>
        <taxon>Suillaceae</taxon>
        <taxon>Suillus</taxon>
    </lineage>
</organism>
<proteinExistence type="predicted"/>
<keyword evidence="2" id="KW-1185">Reference proteome</keyword>